<gene>
    <name evidence="6" type="primary">tssM</name>
    <name evidence="6" type="ORF">LPC04_28785</name>
</gene>
<feature type="domain" description="IcmF-related" evidence="3">
    <location>
        <begin position="507"/>
        <end position="810"/>
    </location>
</feature>
<evidence type="ECO:0000259" key="3">
    <source>
        <dbReference type="Pfam" id="PF06761"/>
    </source>
</evidence>
<organism evidence="6 7">
    <name type="scientific">Scleromatobacter humisilvae</name>
    <dbReference type="NCBI Taxonomy" id="2897159"/>
    <lineage>
        <taxon>Bacteria</taxon>
        <taxon>Pseudomonadati</taxon>
        <taxon>Pseudomonadota</taxon>
        <taxon>Betaproteobacteria</taxon>
        <taxon>Burkholderiales</taxon>
        <taxon>Sphaerotilaceae</taxon>
        <taxon>Scleromatobacter</taxon>
    </lineage>
</organism>
<proteinExistence type="predicted"/>
<evidence type="ECO:0000256" key="1">
    <source>
        <dbReference type="SAM" id="Phobius"/>
    </source>
</evidence>
<feature type="transmembrane region" description="Helical" evidence="1">
    <location>
        <begin position="448"/>
        <end position="469"/>
    </location>
</feature>
<evidence type="ECO:0000313" key="7">
    <source>
        <dbReference type="Proteomes" id="UP001139353"/>
    </source>
</evidence>
<dbReference type="EMBL" id="JAJLJH010000019">
    <property type="protein sequence ID" value="MCK9689731.1"/>
    <property type="molecule type" value="Genomic_DNA"/>
</dbReference>
<evidence type="ECO:0000259" key="5">
    <source>
        <dbReference type="Pfam" id="PF21070"/>
    </source>
</evidence>
<accession>A0A9X2C366</accession>
<evidence type="ECO:0000259" key="2">
    <source>
        <dbReference type="Pfam" id="PF06744"/>
    </source>
</evidence>
<sequence>MWAKLKSFFANRWVLAFIGLLVVSLLIWFVGDAIAFYDHRPLGSAGARIGLIVLVWLVFALVEGLKQFRAWRANKAMLAAMGEGASSNSALSQREVAELKKRFDDAMATLRKARFEDKSGSGRNYLYQLPWYMFIGAPGSGKTTALVNSGLRFPLEGKMGKDAVKGIGGTRNCDWWFTDEAVLLDTAGRYTTQSSNREVDAAAWTGFLTLLKKFRPAQPLNGAIVTVSLSDLFTSSSAQRDEYARSIRARIQELYSTLGVRFPIYVVVTKCDLLAGFAEFFGDLGREARAQVWGTTFDFPLPAGANLGATFAGEFDALVARLNARLTTRMEEERDPQRRATLFAFPQQFAGLRDMLKAFLDEAFLSSAFTEEPMVRGVYFTSGTQEGSPFDRVLGNISRVYGLERQVLPPASSSGRSYFLTHLLRGVIFAESDISGRSAVIEKRRGRVALALYSLLALLSLLLIVGWTISFVRNQVLIKDVAEASAEVTKQVAAVPPLPTGDVTTVLPVLDAARNIPTGYADRDAGVPMSRAFGLSQSGKLGTQADRAYLNLLRDVFLPRIALRLEQQIREANSPEVRYEALKTYVMLYDPAHLKAADVKTWISADWDRTLSRDITQLQRASLLAHLGAALDQLPLEMVLPQDQALVQQVRTQLAAASLAQRTYSRLKRIGVEGVPDFRVTDAGGPQAALVFTRASGAPLSQGVPALFTVAGYDKGFRAQAPLLVKQLGDEEAWVLGTSSNGSGVARMATTLTEVQQLYLNEYIKSWDDLLGDLRLIQSSSLQGSIQTITLLSAGDSPLKLLLNGVAKETKLATGNDRSAEAAAAGLLDKATAAMRSTADKLMGTPAASAQPAAKPEAVVDAHFEQLQRVVAGPAGQPVPLDATLGVLKEYEVQLRATDEAIKRGAPVTSDALIVARIKSEADRMPPPVSNLLNGLISRSGAQSAGAGAAAVKAAAAGEVGSWCKPAVEGRYPFVKGVAKEVPLGDFAKLFAPNGVIDGFAKTKLVGMVDMSGPLWKPIQIADGVDALPPAAIANFQRAATIRDAFFPGGAANPQASLDLLLQRVDDGVTDVQLSIDGQVSSMKPGTNAAARLSWPSLSPASQIKLTLVIGGKPSTTPLIFDGPWALFRFVDAGKVEGGTPERQSVSYAEGGKQVFFELRSGSVRNPMRLPELAQFRCPG</sequence>
<feature type="transmembrane region" description="Helical" evidence="1">
    <location>
        <begin position="12"/>
        <end position="30"/>
    </location>
</feature>
<feature type="transmembrane region" description="Helical" evidence="1">
    <location>
        <begin position="42"/>
        <end position="62"/>
    </location>
</feature>
<dbReference type="AlphaFoldDB" id="A0A9X2C366"/>
<dbReference type="InterPro" id="IPR027417">
    <property type="entry name" value="P-loop_NTPase"/>
</dbReference>
<keyword evidence="1" id="KW-0812">Transmembrane</keyword>
<reference evidence="6" key="1">
    <citation type="submission" date="2021-11" db="EMBL/GenBank/DDBJ databases">
        <title>BS-T2-15 a new species belonging to the Comamonadaceae family isolated from the soil of a French oak forest.</title>
        <authorList>
            <person name="Mieszkin S."/>
            <person name="Alain K."/>
        </authorList>
    </citation>
    <scope>NUCLEOTIDE SEQUENCE</scope>
    <source>
        <strain evidence="6">BS-T2-15</strain>
    </source>
</reference>
<dbReference type="PANTHER" id="PTHR36153">
    <property type="entry name" value="INNER MEMBRANE PROTEIN-RELATED"/>
    <property type="match status" value="1"/>
</dbReference>
<dbReference type="CDD" id="cd00882">
    <property type="entry name" value="Ras_like_GTPase"/>
    <property type="match status" value="1"/>
</dbReference>
<keyword evidence="7" id="KW-1185">Reference proteome</keyword>
<dbReference type="Pfam" id="PF06744">
    <property type="entry name" value="IcmF_C"/>
    <property type="match status" value="1"/>
</dbReference>
<dbReference type="Pfam" id="PF06761">
    <property type="entry name" value="IcmF-related"/>
    <property type="match status" value="1"/>
</dbReference>
<keyword evidence="1" id="KW-1133">Transmembrane helix</keyword>
<dbReference type="InterPro" id="IPR025743">
    <property type="entry name" value="TssM1_N"/>
</dbReference>
<dbReference type="RefSeq" id="WP_275685783.1">
    <property type="nucleotide sequence ID" value="NZ_JAJLJH010000019.1"/>
</dbReference>
<feature type="domain" description="Type VI secretion system component TssM1 N-terminal" evidence="4">
    <location>
        <begin position="198"/>
        <end position="454"/>
    </location>
</feature>
<evidence type="ECO:0000259" key="4">
    <source>
        <dbReference type="Pfam" id="PF14331"/>
    </source>
</evidence>
<dbReference type="SUPFAM" id="SSF52540">
    <property type="entry name" value="P-loop containing nucleoside triphosphate hydrolases"/>
    <property type="match status" value="1"/>
</dbReference>
<dbReference type="Proteomes" id="UP001139353">
    <property type="component" value="Unassembled WGS sequence"/>
</dbReference>
<name>A0A9X2C366_9BURK</name>
<dbReference type="InterPro" id="IPR053156">
    <property type="entry name" value="T6SS_TssM-like"/>
</dbReference>
<dbReference type="InterPro" id="IPR017731">
    <property type="entry name" value="TssM1-like"/>
</dbReference>
<feature type="domain" description="Type VI secretion system IcmF C-terminal" evidence="2">
    <location>
        <begin position="1063"/>
        <end position="1163"/>
    </location>
</feature>
<dbReference type="NCBIfam" id="TIGR03348">
    <property type="entry name" value="VI_IcmF"/>
    <property type="match status" value="1"/>
</dbReference>
<dbReference type="Pfam" id="PF21070">
    <property type="entry name" value="IcmF_helical"/>
    <property type="match status" value="1"/>
</dbReference>
<dbReference type="InterPro" id="IPR048677">
    <property type="entry name" value="TssM1_hel"/>
</dbReference>
<keyword evidence="1" id="KW-0472">Membrane</keyword>
<dbReference type="InterPro" id="IPR009612">
    <property type="entry name" value="IcmF-rel"/>
</dbReference>
<protein>
    <submittedName>
        <fullName evidence="6">Type VI secretion system membrane subunit TssM</fullName>
    </submittedName>
</protein>
<dbReference type="PANTHER" id="PTHR36153:SF1">
    <property type="entry name" value="TYPE VI SECRETION SYSTEM COMPONENT TSSM1"/>
    <property type="match status" value="1"/>
</dbReference>
<comment type="caution">
    <text evidence="6">The sequence shown here is derived from an EMBL/GenBank/DDBJ whole genome shotgun (WGS) entry which is preliminary data.</text>
</comment>
<evidence type="ECO:0000313" key="6">
    <source>
        <dbReference type="EMBL" id="MCK9689731.1"/>
    </source>
</evidence>
<dbReference type="Pfam" id="PF14331">
    <property type="entry name" value="IcmF-related_N"/>
    <property type="match status" value="1"/>
</dbReference>
<feature type="domain" description="Type VI secretion system component TssM1 helical" evidence="5">
    <location>
        <begin position="965"/>
        <end position="1052"/>
    </location>
</feature>
<dbReference type="InterPro" id="IPR010623">
    <property type="entry name" value="IcmF_C"/>
</dbReference>